<protein>
    <submittedName>
        <fullName evidence="2">Uncharacterized protein</fullName>
    </submittedName>
</protein>
<evidence type="ECO:0000313" key="3">
    <source>
        <dbReference type="Proteomes" id="UP001283361"/>
    </source>
</evidence>
<evidence type="ECO:0000256" key="1">
    <source>
        <dbReference type="SAM" id="MobiDB-lite"/>
    </source>
</evidence>
<dbReference type="EMBL" id="JAWDGP010003760">
    <property type="protein sequence ID" value="KAK3771310.1"/>
    <property type="molecule type" value="Genomic_DNA"/>
</dbReference>
<feature type="region of interest" description="Disordered" evidence="1">
    <location>
        <begin position="39"/>
        <end position="71"/>
    </location>
</feature>
<keyword evidence="3" id="KW-1185">Reference proteome</keyword>
<proteinExistence type="predicted"/>
<gene>
    <name evidence="2" type="ORF">RRG08_024385</name>
</gene>
<organism evidence="2 3">
    <name type="scientific">Elysia crispata</name>
    <name type="common">lettuce slug</name>
    <dbReference type="NCBI Taxonomy" id="231223"/>
    <lineage>
        <taxon>Eukaryota</taxon>
        <taxon>Metazoa</taxon>
        <taxon>Spiralia</taxon>
        <taxon>Lophotrochozoa</taxon>
        <taxon>Mollusca</taxon>
        <taxon>Gastropoda</taxon>
        <taxon>Heterobranchia</taxon>
        <taxon>Euthyneura</taxon>
        <taxon>Panpulmonata</taxon>
        <taxon>Sacoglossa</taxon>
        <taxon>Placobranchoidea</taxon>
        <taxon>Plakobranchidae</taxon>
        <taxon>Elysia</taxon>
    </lineage>
</organism>
<feature type="compositionally biased region" description="Basic residues" evidence="1">
    <location>
        <begin position="60"/>
        <end position="71"/>
    </location>
</feature>
<feature type="compositionally biased region" description="Polar residues" evidence="1">
    <location>
        <begin position="50"/>
        <end position="59"/>
    </location>
</feature>
<name>A0AAE0ZLC2_9GAST</name>
<dbReference type="AlphaFoldDB" id="A0AAE0ZLC2"/>
<accession>A0AAE0ZLC2</accession>
<evidence type="ECO:0000313" key="2">
    <source>
        <dbReference type="EMBL" id="KAK3771310.1"/>
    </source>
</evidence>
<dbReference type="Proteomes" id="UP001283361">
    <property type="component" value="Unassembled WGS sequence"/>
</dbReference>
<reference evidence="2" key="1">
    <citation type="journal article" date="2023" name="G3 (Bethesda)">
        <title>A reference genome for the long-term kleptoplast-retaining sea slug Elysia crispata morphotype clarki.</title>
        <authorList>
            <person name="Eastman K.E."/>
            <person name="Pendleton A.L."/>
            <person name="Shaikh M.A."/>
            <person name="Suttiyut T."/>
            <person name="Ogas R."/>
            <person name="Tomko P."/>
            <person name="Gavelis G."/>
            <person name="Widhalm J.R."/>
            <person name="Wisecaver J.H."/>
        </authorList>
    </citation>
    <scope>NUCLEOTIDE SEQUENCE</scope>
    <source>
        <strain evidence="2">ECLA1</strain>
    </source>
</reference>
<comment type="caution">
    <text evidence="2">The sequence shown here is derived from an EMBL/GenBank/DDBJ whole genome shotgun (WGS) entry which is preliminary data.</text>
</comment>
<sequence>MHVKSFGIDNIIWCEGKWRHEQNQGVVERYEKCYAPSQLVSDNRPREDVTQSVKPTQQKGKGHRRSYSVEA</sequence>